<accession>A0ABQ7DQ90</accession>
<gene>
    <name evidence="2" type="ORF">DY000_02033862</name>
</gene>
<evidence type="ECO:0000313" key="3">
    <source>
        <dbReference type="Proteomes" id="UP000266723"/>
    </source>
</evidence>
<sequence length="234" mass="26140">MGRNDQHKIQAEKQELAKQETVRHGKHLTSVSTTGGTSRQQALAAKKRDGKQVVTAEGVDASSRKSASSKRSTEPEGKGVALPQVEENEDITEEDQTPLKKSKVSKGKKIHGKVYYMTFKEIGQALGLKDLEESSIPIPYDALRRRTLPKWFGRCWRGRLARPAATRTPPFAILPCAISTGWLSTPFSKGKNQALLMMRSYNFFTKPSNIMLTHLSCLLSALISTRILEWWDSL</sequence>
<protein>
    <submittedName>
        <fullName evidence="2">Uncharacterized protein</fullName>
    </submittedName>
</protein>
<feature type="compositionally biased region" description="Basic and acidic residues" evidence="1">
    <location>
        <begin position="1"/>
        <end position="23"/>
    </location>
</feature>
<organism evidence="2 3">
    <name type="scientific">Brassica cretica</name>
    <name type="common">Mustard</name>
    <dbReference type="NCBI Taxonomy" id="69181"/>
    <lineage>
        <taxon>Eukaryota</taxon>
        <taxon>Viridiplantae</taxon>
        <taxon>Streptophyta</taxon>
        <taxon>Embryophyta</taxon>
        <taxon>Tracheophyta</taxon>
        <taxon>Spermatophyta</taxon>
        <taxon>Magnoliopsida</taxon>
        <taxon>eudicotyledons</taxon>
        <taxon>Gunneridae</taxon>
        <taxon>Pentapetalae</taxon>
        <taxon>rosids</taxon>
        <taxon>malvids</taxon>
        <taxon>Brassicales</taxon>
        <taxon>Brassicaceae</taxon>
        <taxon>Brassiceae</taxon>
        <taxon>Brassica</taxon>
    </lineage>
</organism>
<evidence type="ECO:0000256" key="1">
    <source>
        <dbReference type="SAM" id="MobiDB-lite"/>
    </source>
</evidence>
<proteinExistence type="predicted"/>
<dbReference type="EMBL" id="QGKV02000649">
    <property type="protein sequence ID" value="KAF3579651.1"/>
    <property type="molecule type" value="Genomic_DNA"/>
</dbReference>
<dbReference type="Proteomes" id="UP000266723">
    <property type="component" value="Unassembled WGS sequence"/>
</dbReference>
<reference evidence="2 3" key="1">
    <citation type="journal article" date="2020" name="BMC Genomics">
        <title>Intraspecific diversification of the crop wild relative Brassica cretica Lam. using demographic model selection.</title>
        <authorList>
            <person name="Kioukis A."/>
            <person name="Michalopoulou V.A."/>
            <person name="Briers L."/>
            <person name="Pirintsos S."/>
            <person name="Studholme D.J."/>
            <person name="Pavlidis P."/>
            <person name="Sarris P.F."/>
        </authorList>
    </citation>
    <scope>NUCLEOTIDE SEQUENCE [LARGE SCALE GENOMIC DNA]</scope>
    <source>
        <strain evidence="3">cv. PFS-1207/04</strain>
    </source>
</reference>
<keyword evidence="3" id="KW-1185">Reference proteome</keyword>
<comment type="caution">
    <text evidence="2">The sequence shown here is derived from an EMBL/GenBank/DDBJ whole genome shotgun (WGS) entry which is preliminary data.</text>
</comment>
<name>A0ABQ7DQ90_BRACR</name>
<feature type="region of interest" description="Disordered" evidence="1">
    <location>
        <begin position="1"/>
        <end position="104"/>
    </location>
</feature>
<feature type="compositionally biased region" description="Polar residues" evidence="1">
    <location>
        <begin position="29"/>
        <end position="41"/>
    </location>
</feature>
<evidence type="ECO:0000313" key="2">
    <source>
        <dbReference type="EMBL" id="KAF3579651.1"/>
    </source>
</evidence>
<feature type="compositionally biased region" description="Acidic residues" evidence="1">
    <location>
        <begin position="86"/>
        <end position="96"/>
    </location>
</feature>